<organism evidence="1 2">
    <name type="scientific">Legionella brunensis</name>
    <dbReference type="NCBI Taxonomy" id="29422"/>
    <lineage>
        <taxon>Bacteria</taxon>
        <taxon>Pseudomonadati</taxon>
        <taxon>Pseudomonadota</taxon>
        <taxon>Gammaproteobacteria</taxon>
        <taxon>Legionellales</taxon>
        <taxon>Legionellaceae</taxon>
        <taxon>Legionella</taxon>
    </lineage>
</organism>
<gene>
    <name evidence="1" type="ORF">Lbru_3104</name>
</gene>
<evidence type="ECO:0000313" key="1">
    <source>
        <dbReference type="EMBL" id="KTC76997.1"/>
    </source>
</evidence>
<name>A0A0W0S207_9GAMM</name>
<reference evidence="1 2" key="1">
    <citation type="submission" date="2015-11" db="EMBL/GenBank/DDBJ databases">
        <title>Genomic analysis of 38 Legionella species identifies large and diverse effector repertoires.</title>
        <authorList>
            <person name="Burstein D."/>
            <person name="Amaro F."/>
            <person name="Zusman T."/>
            <person name="Lifshitz Z."/>
            <person name="Cohen O."/>
            <person name="Gilbert J.A."/>
            <person name="Pupko T."/>
            <person name="Shuman H.A."/>
            <person name="Segal G."/>
        </authorList>
    </citation>
    <scope>NUCLEOTIDE SEQUENCE [LARGE SCALE GENOMIC DNA]</scope>
    <source>
        <strain evidence="1 2">ATCC 43878</strain>
    </source>
</reference>
<dbReference type="STRING" id="29422.Lbru_3104"/>
<dbReference type="AlphaFoldDB" id="A0A0W0S207"/>
<dbReference type="PATRIC" id="fig|29422.6.peg.3282"/>
<evidence type="ECO:0008006" key="3">
    <source>
        <dbReference type="Google" id="ProtNLM"/>
    </source>
</evidence>
<accession>A0A0W0S207</accession>
<proteinExistence type="predicted"/>
<comment type="caution">
    <text evidence="1">The sequence shown here is derived from an EMBL/GenBank/DDBJ whole genome shotgun (WGS) entry which is preliminary data.</text>
</comment>
<keyword evidence="2" id="KW-1185">Reference proteome</keyword>
<dbReference type="OrthoDB" id="5636719at2"/>
<dbReference type="Proteomes" id="UP000054742">
    <property type="component" value="Unassembled WGS sequence"/>
</dbReference>
<dbReference type="EMBL" id="LNXV01000036">
    <property type="protein sequence ID" value="KTC76997.1"/>
    <property type="molecule type" value="Genomic_DNA"/>
</dbReference>
<dbReference type="RefSeq" id="WP_058443048.1">
    <property type="nucleotide sequence ID" value="NZ_CAAAHU010000014.1"/>
</dbReference>
<protein>
    <recommendedName>
        <fullName evidence="3">Macro domain-containing protein</fullName>
    </recommendedName>
</protein>
<sequence>MPICTQTTQISPSANSLIVCAGTVTCRDVKGMGAGFLVFKKFFNQDMHIEKGKWSDHLNEILEDYHQDKKPVPPYIRIAKQDSYTGGVATVPVYSANKEQQEELISQYKAAIKGAIDDAIHLQQPLYLQPLGIGVYGWPPALAAQLFAEVISEADPEDKLAITIPIHAQDPKSNDKIFEATLKQALDEKQRTLTITTTAASKKPSPVTEVIKESLPLFVENQPDSGEVTRTTAVGNKRQTDLTFIVDTLINNIETPTGKRWTSGKDSEKVSNLKTLRDAMANTPHEAWSSSESDFIEQIRSVCQKKRNVLHFWATPASVSEFETLLDEKGFTPSNVKNTTLK</sequence>
<evidence type="ECO:0000313" key="2">
    <source>
        <dbReference type="Proteomes" id="UP000054742"/>
    </source>
</evidence>